<keyword evidence="3" id="KW-1185">Reference proteome</keyword>
<evidence type="ECO:0000256" key="1">
    <source>
        <dbReference type="SAM" id="MobiDB-lite"/>
    </source>
</evidence>
<comment type="caution">
    <text evidence="2">The sequence shown here is derived from an EMBL/GenBank/DDBJ whole genome shotgun (WGS) entry which is preliminary data.</text>
</comment>
<reference evidence="2 3" key="1">
    <citation type="submission" date="2019-11" db="EMBL/GenBank/DDBJ databases">
        <title>Whole genome sequence of Oryza granulata.</title>
        <authorList>
            <person name="Li W."/>
        </authorList>
    </citation>
    <scope>NUCLEOTIDE SEQUENCE [LARGE SCALE GENOMIC DNA]</scope>
    <source>
        <strain evidence="3">cv. Menghai</strain>
        <tissue evidence="2">Leaf</tissue>
    </source>
</reference>
<evidence type="ECO:0000313" key="2">
    <source>
        <dbReference type="EMBL" id="KAF0919075.1"/>
    </source>
</evidence>
<proteinExistence type="predicted"/>
<protein>
    <submittedName>
        <fullName evidence="2">Uncharacterized protein</fullName>
    </submittedName>
</protein>
<evidence type="ECO:0000313" key="3">
    <source>
        <dbReference type="Proteomes" id="UP000479710"/>
    </source>
</evidence>
<dbReference type="EMBL" id="SPHZ02000005">
    <property type="protein sequence ID" value="KAF0919075.1"/>
    <property type="molecule type" value="Genomic_DNA"/>
</dbReference>
<feature type="region of interest" description="Disordered" evidence="1">
    <location>
        <begin position="1"/>
        <end position="29"/>
    </location>
</feature>
<feature type="compositionally biased region" description="Pro residues" evidence="1">
    <location>
        <begin position="1"/>
        <end position="12"/>
    </location>
</feature>
<sequence>MASGNPPCPQPRPLATSSTTPSPPQAPCLSRRLGSSGFFYSITPTTLHVIATSKPRQDISELQHANSWMT</sequence>
<accession>A0A6G1E1U3</accession>
<dbReference type="AlphaFoldDB" id="A0A6G1E1U3"/>
<organism evidence="2 3">
    <name type="scientific">Oryza meyeriana var. granulata</name>
    <dbReference type="NCBI Taxonomy" id="110450"/>
    <lineage>
        <taxon>Eukaryota</taxon>
        <taxon>Viridiplantae</taxon>
        <taxon>Streptophyta</taxon>
        <taxon>Embryophyta</taxon>
        <taxon>Tracheophyta</taxon>
        <taxon>Spermatophyta</taxon>
        <taxon>Magnoliopsida</taxon>
        <taxon>Liliopsida</taxon>
        <taxon>Poales</taxon>
        <taxon>Poaceae</taxon>
        <taxon>BOP clade</taxon>
        <taxon>Oryzoideae</taxon>
        <taxon>Oryzeae</taxon>
        <taxon>Oryzinae</taxon>
        <taxon>Oryza</taxon>
        <taxon>Oryza meyeriana</taxon>
    </lineage>
</organism>
<gene>
    <name evidence="2" type="ORF">E2562_028295</name>
</gene>
<dbReference type="Proteomes" id="UP000479710">
    <property type="component" value="Unassembled WGS sequence"/>
</dbReference>
<name>A0A6G1E1U3_9ORYZ</name>